<reference evidence="2" key="3">
    <citation type="submission" date="2022-06" db="UniProtKB">
        <authorList>
            <consortium name="EnsemblPlants"/>
        </authorList>
    </citation>
    <scope>IDENTIFICATION</scope>
</reference>
<sequence>MDWTKYEPTGLLFALLCVDVYKLLSKALVVMWLHDIYACLHNLSG</sequence>
<dbReference type="EnsemblPlants" id="TuG1812G0300005016.01.T01">
    <property type="protein sequence ID" value="TuG1812G0300005016.01.T01.cds405149"/>
    <property type="gene ID" value="TuG1812G0300005016.01"/>
</dbReference>
<keyword evidence="1" id="KW-0472">Membrane</keyword>
<organism evidence="2 3">
    <name type="scientific">Triticum urartu</name>
    <name type="common">Red wild einkorn</name>
    <name type="synonym">Crithodium urartu</name>
    <dbReference type="NCBI Taxonomy" id="4572"/>
    <lineage>
        <taxon>Eukaryota</taxon>
        <taxon>Viridiplantae</taxon>
        <taxon>Streptophyta</taxon>
        <taxon>Embryophyta</taxon>
        <taxon>Tracheophyta</taxon>
        <taxon>Spermatophyta</taxon>
        <taxon>Magnoliopsida</taxon>
        <taxon>Liliopsida</taxon>
        <taxon>Poales</taxon>
        <taxon>Poaceae</taxon>
        <taxon>BOP clade</taxon>
        <taxon>Pooideae</taxon>
        <taxon>Triticodae</taxon>
        <taxon>Triticeae</taxon>
        <taxon>Triticinae</taxon>
        <taxon>Triticum</taxon>
    </lineage>
</organism>
<accession>A0A8R7U2A7</accession>
<reference evidence="3" key="1">
    <citation type="journal article" date="2013" name="Nature">
        <title>Draft genome of the wheat A-genome progenitor Triticum urartu.</title>
        <authorList>
            <person name="Ling H.Q."/>
            <person name="Zhao S."/>
            <person name="Liu D."/>
            <person name="Wang J."/>
            <person name="Sun H."/>
            <person name="Zhang C."/>
            <person name="Fan H."/>
            <person name="Li D."/>
            <person name="Dong L."/>
            <person name="Tao Y."/>
            <person name="Gao C."/>
            <person name="Wu H."/>
            <person name="Li Y."/>
            <person name="Cui Y."/>
            <person name="Guo X."/>
            <person name="Zheng S."/>
            <person name="Wang B."/>
            <person name="Yu K."/>
            <person name="Liang Q."/>
            <person name="Yang W."/>
            <person name="Lou X."/>
            <person name="Chen J."/>
            <person name="Feng M."/>
            <person name="Jian J."/>
            <person name="Zhang X."/>
            <person name="Luo G."/>
            <person name="Jiang Y."/>
            <person name="Liu J."/>
            <person name="Wang Z."/>
            <person name="Sha Y."/>
            <person name="Zhang B."/>
            <person name="Wu H."/>
            <person name="Tang D."/>
            <person name="Shen Q."/>
            <person name="Xue P."/>
            <person name="Zou S."/>
            <person name="Wang X."/>
            <person name="Liu X."/>
            <person name="Wang F."/>
            <person name="Yang Y."/>
            <person name="An X."/>
            <person name="Dong Z."/>
            <person name="Zhang K."/>
            <person name="Zhang X."/>
            <person name="Luo M.C."/>
            <person name="Dvorak J."/>
            <person name="Tong Y."/>
            <person name="Wang J."/>
            <person name="Yang H."/>
            <person name="Li Z."/>
            <person name="Wang D."/>
            <person name="Zhang A."/>
            <person name="Wang J."/>
        </authorList>
    </citation>
    <scope>NUCLEOTIDE SEQUENCE</scope>
    <source>
        <strain evidence="3">cv. G1812</strain>
    </source>
</reference>
<keyword evidence="3" id="KW-1185">Reference proteome</keyword>
<name>A0A8R7U2A7_TRIUA</name>
<feature type="transmembrane region" description="Helical" evidence="1">
    <location>
        <begin position="12"/>
        <end position="33"/>
    </location>
</feature>
<keyword evidence="1" id="KW-0812">Transmembrane</keyword>
<reference evidence="2" key="2">
    <citation type="submission" date="2018-03" db="EMBL/GenBank/DDBJ databases">
        <title>The Triticum urartu genome reveals the dynamic nature of wheat genome evolution.</title>
        <authorList>
            <person name="Ling H."/>
            <person name="Ma B."/>
            <person name="Shi X."/>
            <person name="Liu H."/>
            <person name="Dong L."/>
            <person name="Sun H."/>
            <person name="Cao Y."/>
            <person name="Gao Q."/>
            <person name="Zheng S."/>
            <person name="Li Y."/>
            <person name="Yu Y."/>
            <person name="Du H."/>
            <person name="Qi M."/>
            <person name="Li Y."/>
            <person name="Yu H."/>
            <person name="Cui Y."/>
            <person name="Wang N."/>
            <person name="Chen C."/>
            <person name="Wu H."/>
            <person name="Zhao Y."/>
            <person name="Zhang J."/>
            <person name="Li Y."/>
            <person name="Zhou W."/>
            <person name="Zhang B."/>
            <person name="Hu W."/>
            <person name="Eijk M."/>
            <person name="Tang J."/>
            <person name="Witsenboer H."/>
            <person name="Zhao S."/>
            <person name="Li Z."/>
            <person name="Zhang A."/>
            <person name="Wang D."/>
            <person name="Liang C."/>
        </authorList>
    </citation>
    <scope>NUCLEOTIDE SEQUENCE [LARGE SCALE GENOMIC DNA]</scope>
    <source>
        <strain evidence="2">cv. G1812</strain>
    </source>
</reference>
<dbReference type="Proteomes" id="UP000015106">
    <property type="component" value="Chromosome 3"/>
</dbReference>
<evidence type="ECO:0000313" key="2">
    <source>
        <dbReference type="EnsemblPlants" id="TuG1812G0300005016.01.T01.cds405149"/>
    </source>
</evidence>
<evidence type="ECO:0000313" key="3">
    <source>
        <dbReference type="Proteomes" id="UP000015106"/>
    </source>
</evidence>
<keyword evidence="1" id="KW-1133">Transmembrane helix</keyword>
<dbReference type="Gramene" id="TuG1812G0300005016.01.T01">
    <property type="protein sequence ID" value="TuG1812G0300005016.01.T01.cds405149"/>
    <property type="gene ID" value="TuG1812G0300005016.01"/>
</dbReference>
<protein>
    <submittedName>
        <fullName evidence="2">Uncharacterized protein</fullName>
    </submittedName>
</protein>
<proteinExistence type="predicted"/>
<dbReference type="AlphaFoldDB" id="A0A8R7U2A7"/>
<evidence type="ECO:0000256" key="1">
    <source>
        <dbReference type="SAM" id="Phobius"/>
    </source>
</evidence>